<gene>
    <name evidence="1" type="ORF">F387_01980</name>
</gene>
<organism evidence="1 2">
    <name type="scientific">Wohlfahrtiimonas chitiniclastica SH04</name>
    <dbReference type="NCBI Taxonomy" id="1261130"/>
    <lineage>
        <taxon>Bacteria</taxon>
        <taxon>Pseudomonadati</taxon>
        <taxon>Pseudomonadota</taxon>
        <taxon>Gammaproteobacteria</taxon>
        <taxon>Cardiobacteriales</taxon>
        <taxon>Ignatzschineriaceae</taxon>
        <taxon>Wohlfahrtiimonas</taxon>
    </lineage>
</organism>
<accession>L8XTG3</accession>
<dbReference type="HOGENOM" id="CLU_1748933_0_0_6"/>
<dbReference type="EMBL" id="AOBV01000019">
    <property type="protein sequence ID" value="ELV07197.1"/>
    <property type="molecule type" value="Genomic_DNA"/>
</dbReference>
<dbReference type="RefSeq" id="WP_008316946.1">
    <property type="nucleotide sequence ID" value="NZ_KB372789.1"/>
</dbReference>
<keyword evidence="2" id="KW-1185">Reference proteome</keyword>
<sequence>MLVIIILGIILVVVYVLYKKAHKKNKDAEIFYQEIMRATGVTRPKDEGRISHDHKLKVSTSINSIIQNGGGRKHVENVSFAEARSFASDKDNFEDLSEHGLIRFCININRVKYHVMVQELDSTLRQQSGSTFEIYSDEEMQKIYEEQGW</sequence>
<protein>
    <submittedName>
        <fullName evidence="1">Uncharacterized protein</fullName>
    </submittedName>
</protein>
<reference evidence="1 2" key="1">
    <citation type="journal article" date="2013" name="Genome Announc.">
        <title>Complete Genome Sequence of Wohlfahrtiimonas chitiniclastica Strain SH04, Isolated from Chrysomya megacephala Collected from Pudong International Airport in China.</title>
        <authorList>
            <person name="Cao X.M."/>
            <person name="Chen T."/>
            <person name="Xu L.Z."/>
            <person name="Yao L.S."/>
            <person name="Qi J."/>
            <person name="Zhang X.L."/>
            <person name="Yan Q.L."/>
            <person name="Deng Y.H."/>
            <person name="Guo T.Y."/>
            <person name="Wang J."/>
            <person name="Hu K.X."/>
            <person name="Xu B.L."/>
        </authorList>
    </citation>
    <scope>NUCLEOTIDE SEQUENCE [LARGE SCALE GENOMIC DNA]</scope>
    <source>
        <strain evidence="1 2">SH04</strain>
    </source>
</reference>
<comment type="caution">
    <text evidence="1">The sequence shown here is derived from an EMBL/GenBank/DDBJ whole genome shotgun (WGS) entry which is preliminary data.</text>
</comment>
<dbReference type="AlphaFoldDB" id="L8XTG3"/>
<evidence type="ECO:0000313" key="2">
    <source>
        <dbReference type="Proteomes" id="UP000011617"/>
    </source>
</evidence>
<evidence type="ECO:0000313" key="1">
    <source>
        <dbReference type="EMBL" id="ELV07197.1"/>
    </source>
</evidence>
<dbReference type="Proteomes" id="UP000011617">
    <property type="component" value="Unassembled WGS sequence"/>
</dbReference>
<name>L8XTG3_9GAMM</name>
<proteinExistence type="predicted"/>